<reference evidence="2 3" key="1">
    <citation type="journal article" date="2016" name="Genome Announc.">
        <title>Genome Sequence of Madurella mycetomatis mm55, Isolated from a Human Mycetoma Case in Sudan.</title>
        <authorList>
            <person name="Smit S."/>
            <person name="Derks M.F."/>
            <person name="Bervoets S."/>
            <person name="Fahal A."/>
            <person name="van Leeuwen W."/>
            <person name="van Belkum A."/>
            <person name="van de Sande W.W."/>
        </authorList>
    </citation>
    <scope>NUCLEOTIDE SEQUENCE [LARGE SCALE GENOMIC DNA]</scope>
    <source>
        <strain evidence="3">mm55</strain>
    </source>
</reference>
<comment type="caution">
    <text evidence="2">The sequence shown here is derived from an EMBL/GenBank/DDBJ whole genome shotgun (WGS) entry which is preliminary data.</text>
</comment>
<dbReference type="AlphaFoldDB" id="A0A175W689"/>
<keyword evidence="3" id="KW-1185">Reference proteome</keyword>
<protein>
    <submittedName>
        <fullName evidence="2">Uncharacterized protein</fullName>
    </submittedName>
</protein>
<feature type="region of interest" description="Disordered" evidence="1">
    <location>
        <begin position="1"/>
        <end position="46"/>
    </location>
</feature>
<dbReference type="VEuPathDB" id="FungiDB:MMYC01_206282"/>
<dbReference type="EMBL" id="LCTW02000101">
    <property type="protein sequence ID" value="KXX78981.1"/>
    <property type="molecule type" value="Genomic_DNA"/>
</dbReference>
<feature type="compositionally biased region" description="Low complexity" evidence="1">
    <location>
        <begin position="15"/>
        <end position="27"/>
    </location>
</feature>
<organism evidence="2 3">
    <name type="scientific">Madurella mycetomatis</name>
    <dbReference type="NCBI Taxonomy" id="100816"/>
    <lineage>
        <taxon>Eukaryota</taxon>
        <taxon>Fungi</taxon>
        <taxon>Dikarya</taxon>
        <taxon>Ascomycota</taxon>
        <taxon>Pezizomycotina</taxon>
        <taxon>Sordariomycetes</taxon>
        <taxon>Sordariomycetidae</taxon>
        <taxon>Sordariales</taxon>
        <taxon>Sordariales incertae sedis</taxon>
        <taxon>Madurella</taxon>
    </lineage>
</organism>
<accession>A0A175W689</accession>
<dbReference type="Proteomes" id="UP000078237">
    <property type="component" value="Unassembled WGS sequence"/>
</dbReference>
<sequence>MNGQVEKSPEHGSRSSHSAVSSPPAVGFANGSGHKRKASSSQSSRSIKKLDYWQVDDLTGRHLHVHRDGTVTWRV</sequence>
<evidence type="ECO:0000256" key="1">
    <source>
        <dbReference type="SAM" id="MobiDB-lite"/>
    </source>
</evidence>
<evidence type="ECO:0000313" key="2">
    <source>
        <dbReference type="EMBL" id="KXX78981.1"/>
    </source>
</evidence>
<name>A0A175W689_9PEZI</name>
<proteinExistence type="predicted"/>
<evidence type="ECO:0000313" key="3">
    <source>
        <dbReference type="Proteomes" id="UP000078237"/>
    </source>
</evidence>
<gene>
    <name evidence="2" type="ORF">MMYC01_206282</name>
</gene>